<dbReference type="InterPro" id="IPR001680">
    <property type="entry name" value="WD40_rpt"/>
</dbReference>
<dbReference type="EMBL" id="JARK01001550">
    <property type="protein sequence ID" value="EYB90796.1"/>
    <property type="molecule type" value="Genomic_DNA"/>
</dbReference>
<evidence type="ECO:0000256" key="3">
    <source>
        <dbReference type="ARBA" id="ARBA00023273"/>
    </source>
</evidence>
<dbReference type="InterPro" id="IPR056456">
    <property type="entry name" value="Beta-prop_IFT80_2nd"/>
</dbReference>
<dbReference type="STRING" id="53326.A0A016SKA6"/>
<evidence type="ECO:0000313" key="7">
    <source>
        <dbReference type="EMBL" id="EYB90796.1"/>
    </source>
</evidence>
<name>A0A016SKA6_9BILA</name>
<dbReference type="InterPro" id="IPR036322">
    <property type="entry name" value="WD40_repeat_dom_sf"/>
</dbReference>
<feature type="repeat" description="WD" evidence="4">
    <location>
        <begin position="100"/>
        <end position="132"/>
    </location>
</feature>
<evidence type="ECO:0000256" key="2">
    <source>
        <dbReference type="ARBA" id="ARBA00023069"/>
    </source>
</evidence>
<dbReference type="GO" id="GO:0005929">
    <property type="term" value="C:cilium"/>
    <property type="evidence" value="ECO:0007669"/>
    <property type="project" value="UniProtKB-SubCell"/>
</dbReference>
<protein>
    <submittedName>
        <fullName evidence="7">Uncharacterized protein</fullName>
    </submittedName>
</protein>
<sequence length="767" mass="85032">MRLKVSLARTPRHLDTVAAVGWAGGEEIYSYADDHCLLRWNLSTMEAATVTEMPSTLFATSMQWYPRTGKREGSSDVFALSCTDGRIHFVNKMGKIEKSFEAHKGAALQAKWCPDGTGLLSCGEDGAVKLWSRNGMLRSIITQMPSPVYCISCDAASDNILFSNNEYCYIKSLKTQAPPLKWKAHDGLVLCSDWCLVSEHIVTGGEDCKFKLWDRFGRSLFVSISCDFPISSVAWSPDGQCFAVGSQNILRLCDKAGWPHSLEKLTSGSLLSLCWFDDSTQLVAGSGTGQVIHAQIVGRTVESGGLEVMQTKRNLLEVRDLNVDLAQESLETRDRITRAALAFNQLVVVTTLQLYIYSSKNWNTPVIVELKDKTIALILQASRLFTVSDGQTLFVFNYDGRILCEIKVPGNGTSAISEKVTSLSNDVVAIRDRAETSTVWFFEPTSSKTIGDGKIVHEREITELTLSQCGKLSERIMAFRDSDAAVFVARVKTYGIAQKIARIGSSVEHLHFNDTTNMLAGVGEGRVTVWPAVEIAFVDRALLQQSIIDKPVSGLGKFPILRRFTDNVISLRRSDGSIVTTTIPPFSGSLLQYAAQSKWDQAIRLCRHVKSETSWATLAGLATAAQNIYAAEIAYGALEEAEKVRMLAEARTHPNKEVRNAIMVLLAGKVSEADLLLEKGGSVYQAVMLNVIMLRWPRALDIAVKHNQFLEVVIGYRQRYLEKLGREESDEKFLRYKGEVEIDFNHIRELMDEAEAAEGTKKSSFVQ</sequence>
<dbReference type="SMART" id="SM00320">
    <property type="entry name" value="WD40"/>
    <property type="match status" value="7"/>
</dbReference>
<dbReference type="Gene3D" id="1.25.40.470">
    <property type="match status" value="1"/>
</dbReference>
<evidence type="ECO:0000259" key="6">
    <source>
        <dbReference type="Pfam" id="PF23387"/>
    </source>
</evidence>
<dbReference type="PANTHER" id="PTHR24098:SF0">
    <property type="entry name" value="OUTER SEGMENT 5"/>
    <property type="match status" value="1"/>
</dbReference>
<dbReference type="PANTHER" id="PTHR24098">
    <property type="entry name" value="OUTER SEGMENT 5"/>
    <property type="match status" value="1"/>
</dbReference>
<gene>
    <name evidence="7" type="primary">Acey_s0214.g2338</name>
    <name evidence="7" type="synonym">Acey-che-2</name>
    <name evidence="7" type="ORF">Y032_0214g2338</name>
</gene>
<dbReference type="Pfam" id="PF23335">
    <property type="entry name" value="Beta-prop_IFT80_2nd"/>
    <property type="match status" value="1"/>
</dbReference>
<dbReference type="Gene3D" id="2.130.10.10">
    <property type="entry name" value="YVTN repeat-like/Quinoprotein amine dehydrogenase"/>
    <property type="match status" value="2"/>
</dbReference>
<dbReference type="Proteomes" id="UP000024635">
    <property type="component" value="Unassembled WGS sequence"/>
</dbReference>
<feature type="domain" description="IFT80/172/WDR35 TPR" evidence="6">
    <location>
        <begin position="615"/>
        <end position="758"/>
    </location>
</feature>
<dbReference type="GO" id="GO:0060271">
    <property type="term" value="P:cilium assembly"/>
    <property type="evidence" value="ECO:0007669"/>
    <property type="project" value="TreeGrafter"/>
</dbReference>
<keyword evidence="4" id="KW-0853">WD repeat</keyword>
<comment type="subcellular location">
    <subcellularLocation>
        <location evidence="1">Cell projection</location>
        <location evidence="1">Cilium</location>
    </subcellularLocation>
</comment>
<proteinExistence type="predicted"/>
<keyword evidence="2" id="KW-0969">Cilium</keyword>
<keyword evidence="3" id="KW-0966">Cell projection</keyword>
<evidence type="ECO:0000256" key="1">
    <source>
        <dbReference type="ARBA" id="ARBA00004138"/>
    </source>
</evidence>
<comment type="caution">
    <text evidence="7">The sequence shown here is derived from an EMBL/GenBank/DDBJ whole genome shotgun (WGS) entry which is preliminary data.</text>
</comment>
<dbReference type="InterPro" id="IPR056157">
    <property type="entry name" value="TPR_IFT80_172_dom"/>
</dbReference>
<dbReference type="InterPro" id="IPR015943">
    <property type="entry name" value="WD40/YVTN_repeat-like_dom_sf"/>
</dbReference>
<reference evidence="8" key="1">
    <citation type="journal article" date="2015" name="Nat. Genet.">
        <title>The genome and transcriptome of the zoonotic hookworm Ancylostoma ceylanicum identify infection-specific gene families.</title>
        <authorList>
            <person name="Schwarz E.M."/>
            <person name="Hu Y."/>
            <person name="Antoshechkin I."/>
            <person name="Miller M.M."/>
            <person name="Sternberg P.W."/>
            <person name="Aroian R.V."/>
        </authorList>
    </citation>
    <scope>NUCLEOTIDE SEQUENCE</scope>
    <source>
        <strain evidence="8">HY135</strain>
    </source>
</reference>
<evidence type="ECO:0000256" key="4">
    <source>
        <dbReference type="PROSITE-ProRule" id="PRU00221"/>
    </source>
</evidence>
<dbReference type="SUPFAM" id="SSF50978">
    <property type="entry name" value="WD40 repeat-like"/>
    <property type="match status" value="2"/>
</dbReference>
<evidence type="ECO:0000313" key="8">
    <source>
        <dbReference type="Proteomes" id="UP000024635"/>
    </source>
</evidence>
<dbReference type="PROSITE" id="PS50294">
    <property type="entry name" value="WD_REPEATS_REGION"/>
    <property type="match status" value="1"/>
</dbReference>
<evidence type="ECO:0000259" key="5">
    <source>
        <dbReference type="Pfam" id="PF23335"/>
    </source>
</evidence>
<feature type="domain" description="IFT80 second beta-propeller" evidence="5">
    <location>
        <begin position="299"/>
        <end position="586"/>
    </location>
</feature>
<dbReference type="Pfam" id="PF00400">
    <property type="entry name" value="WD40"/>
    <property type="match status" value="3"/>
</dbReference>
<accession>A0A016SKA6</accession>
<dbReference type="OrthoDB" id="408728at2759"/>
<feature type="repeat" description="WD" evidence="4">
    <location>
        <begin position="182"/>
        <end position="214"/>
    </location>
</feature>
<organism evidence="7 8">
    <name type="scientific">Ancylostoma ceylanicum</name>
    <dbReference type="NCBI Taxonomy" id="53326"/>
    <lineage>
        <taxon>Eukaryota</taxon>
        <taxon>Metazoa</taxon>
        <taxon>Ecdysozoa</taxon>
        <taxon>Nematoda</taxon>
        <taxon>Chromadorea</taxon>
        <taxon>Rhabditida</taxon>
        <taxon>Rhabditina</taxon>
        <taxon>Rhabditomorpha</taxon>
        <taxon>Strongyloidea</taxon>
        <taxon>Ancylostomatidae</taxon>
        <taxon>Ancylostomatinae</taxon>
        <taxon>Ancylostoma</taxon>
    </lineage>
</organism>
<dbReference type="PROSITE" id="PS50082">
    <property type="entry name" value="WD_REPEATS_2"/>
    <property type="match status" value="2"/>
</dbReference>
<dbReference type="Pfam" id="PF23387">
    <property type="entry name" value="TPR_IFT80_172"/>
    <property type="match status" value="1"/>
</dbReference>
<dbReference type="GO" id="GO:0030992">
    <property type="term" value="C:intraciliary transport particle B"/>
    <property type="evidence" value="ECO:0007669"/>
    <property type="project" value="TreeGrafter"/>
</dbReference>
<dbReference type="FunFam" id="1.25.40.470:FF:000007">
    <property type="entry name" value="Intraflagellar transport 80 homolog (Chlamydomonas)"/>
    <property type="match status" value="1"/>
</dbReference>
<dbReference type="AlphaFoldDB" id="A0A016SKA6"/>
<keyword evidence="8" id="KW-1185">Reference proteome</keyword>